<evidence type="ECO:0000313" key="3">
    <source>
        <dbReference type="EMBL" id="KAG1556529.1"/>
    </source>
</evidence>
<keyword evidence="4" id="KW-1185">Reference proteome</keyword>
<dbReference type="Pfam" id="PF23153">
    <property type="entry name" value="Aip3p_Bud6_N"/>
    <property type="match status" value="1"/>
</dbReference>
<organism evidence="3 4">
    <name type="scientific">Rhizopus delemar</name>
    <dbReference type="NCBI Taxonomy" id="936053"/>
    <lineage>
        <taxon>Eukaryota</taxon>
        <taxon>Fungi</taxon>
        <taxon>Fungi incertae sedis</taxon>
        <taxon>Mucoromycota</taxon>
        <taxon>Mucoromycotina</taxon>
        <taxon>Mucoromycetes</taxon>
        <taxon>Mucorales</taxon>
        <taxon>Mucorineae</taxon>
        <taxon>Rhizopodaceae</taxon>
        <taxon>Rhizopus</taxon>
    </lineage>
</organism>
<sequence length="290" mass="33124">MQCYLTLLLWTFLYYLVKADQIDIIQPRSSSVYHVNDEMTIRYNIRSMGMTRIWSTLVTLTQADNNQTIQEFPSLAYSSSNDNKDINDTWIIPDKMPNGTYTLTIAANITYLCSKSNDGRSPFKQCKDANEIEQDLSKLLDTVEKLLEALTAWSLGKSSKIQICENYDALELHLSNLTRMLQPVTKSTEKDILDDNLRTYINDILPITHSPGTLHSTKDAVLKLLRAIKLKLVILHKRCDSIPAHSALSKTKLNNRFIQRAIERITLQERLTENTLMCSDKAAVTSFQED</sequence>
<protein>
    <recommendedName>
        <fullName evidence="2">Aip3p/Bud6 N-terminal domain-containing protein</fullName>
    </recommendedName>
</protein>
<dbReference type="InterPro" id="IPR056279">
    <property type="entry name" value="Aip3p_Bud6_N"/>
</dbReference>
<feature type="signal peptide" evidence="1">
    <location>
        <begin position="1"/>
        <end position="19"/>
    </location>
</feature>
<dbReference type="EMBL" id="JAANIU010004241">
    <property type="protein sequence ID" value="KAG1556529.1"/>
    <property type="molecule type" value="Genomic_DNA"/>
</dbReference>
<keyword evidence="1" id="KW-0732">Signal</keyword>
<evidence type="ECO:0000259" key="2">
    <source>
        <dbReference type="Pfam" id="PF23153"/>
    </source>
</evidence>
<proteinExistence type="predicted"/>
<evidence type="ECO:0000256" key="1">
    <source>
        <dbReference type="SAM" id="SignalP"/>
    </source>
</evidence>
<name>A0A9P6YQN6_9FUNG</name>
<dbReference type="AlphaFoldDB" id="A0A9P6YQN6"/>
<feature type="chain" id="PRO_5040479800" description="Aip3p/Bud6 N-terminal domain-containing protein" evidence="1">
    <location>
        <begin position="20"/>
        <end position="290"/>
    </location>
</feature>
<dbReference type="Proteomes" id="UP000740926">
    <property type="component" value="Unassembled WGS sequence"/>
</dbReference>
<accession>A0A9P6YQN6</accession>
<feature type="domain" description="Aip3p/Bud6 N-terminal" evidence="2">
    <location>
        <begin position="134"/>
        <end position="228"/>
    </location>
</feature>
<reference evidence="3 4" key="1">
    <citation type="journal article" date="2020" name="Microb. Genom.">
        <title>Genetic diversity of clinical and environmental Mucorales isolates obtained from an investigation of mucormycosis cases among solid organ transplant recipients.</title>
        <authorList>
            <person name="Nguyen M.H."/>
            <person name="Kaul D."/>
            <person name="Muto C."/>
            <person name="Cheng S.J."/>
            <person name="Richter R.A."/>
            <person name="Bruno V.M."/>
            <person name="Liu G."/>
            <person name="Beyhan S."/>
            <person name="Sundermann A.J."/>
            <person name="Mounaud S."/>
            <person name="Pasculle A.W."/>
            <person name="Nierman W.C."/>
            <person name="Driscoll E."/>
            <person name="Cumbie R."/>
            <person name="Clancy C.J."/>
            <person name="Dupont C.L."/>
        </authorList>
    </citation>
    <scope>NUCLEOTIDE SEQUENCE [LARGE SCALE GENOMIC DNA]</scope>
    <source>
        <strain evidence="3 4">GL24</strain>
    </source>
</reference>
<gene>
    <name evidence="3" type="ORF">G6F50_012720</name>
</gene>
<comment type="caution">
    <text evidence="3">The sequence shown here is derived from an EMBL/GenBank/DDBJ whole genome shotgun (WGS) entry which is preliminary data.</text>
</comment>
<evidence type="ECO:0000313" key="4">
    <source>
        <dbReference type="Proteomes" id="UP000740926"/>
    </source>
</evidence>